<evidence type="ECO:0000259" key="8">
    <source>
        <dbReference type="SMART" id="SM00848"/>
    </source>
</evidence>
<dbReference type="InterPro" id="IPR000668">
    <property type="entry name" value="Peptidase_C1A_C"/>
</dbReference>
<feature type="domain" description="Cathepsin propeptide inhibitor" evidence="8">
    <location>
        <begin position="35"/>
        <end position="92"/>
    </location>
</feature>
<dbReference type="PROSITE" id="PS00139">
    <property type="entry name" value="THIOL_PROTEASE_CYS"/>
    <property type="match status" value="1"/>
</dbReference>
<evidence type="ECO:0000259" key="7">
    <source>
        <dbReference type="SMART" id="SM00645"/>
    </source>
</evidence>
<keyword evidence="3" id="KW-0378">Hydrolase</keyword>
<comment type="similarity">
    <text evidence="1">Belongs to the peptidase C1 family.</text>
</comment>
<dbReference type="Pfam" id="PF00112">
    <property type="entry name" value="Peptidase_C1"/>
    <property type="match status" value="1"/>
</dbReference>
<dbReference type="CDD" id="cd02248">
    <property type="entry name" value="Peptidase_C1A"/>
    <property type="match status" value="1"/>
</dbReference>
<feature type="domain" description="Peptidase C1A papain C-terminal" evidence="7">
    <location>
        <begin position="125"/>
        <end position="340"/>
    </location>
</feature>
<dbReference type="PRINTS" id="PR00705">
    <property type="entry name" value="PAPAIN"/>
</dbReference>
<dbReference type="PROSITE" id="PS00640">
    <property type="entry name" value="THIOL_PROTEASE_ASN"/>
    <property type="match status" value="1"/>
</dbReference>
<keyword evidence="2 9" id="KW-0645">Protease</keyword>
<protein>
    <submittedName>
        <fullName evidence="9">Papain-like cysteine protease</fullName>
    </submittedName>
</protein>
<dbReference type="Pfam" id="PF08246">
    <property type="entry name" value="Inhibitor_I29"/>
    <property type="match status" value="1"/>
</dbReference>
<dbReference type="Gene3D" id="3.90.70.10">
    <property type="entry name" value="Cysteine proteinases"/>
    <property type="match status" value="1"/>
</dbReference>
<reference evidence="9" key="1">
    <citation type="submission" date="2011-08" db="EMBL/GenBank/DDBJ databases">
        <title>Isolation and characterization of a buckwheat cysteine protease gene FaRDL1.</title>
        <authorList>
            <person name="Liu Z.-X."/>
            <person name="Fang Z.-W."/>
            <person name="Fei Y.-J."/>
        </authorList>
    </citation>
    <scope>NUCLEOTIDE SEQUENCE</scope>
</reference>
<dbReference type="GO" id="GO:0008234">
    <property type="term" value="F:cysteine-type peptidase activity"/>
    <property type="evidence" value="ECO:0007669"/>
    <property type="project" value="UniProtKB-KW"/>
</dbReference>
<evidence type="ECO:0000256" key="4">
    <source>
        <dbReference type="ARBA" id="ARBA00022807"/>
    </source>
</evidence>
<keyword evidence="4" id="KW-0788">Thiol protease</keyword>
<feature type="signal peptide" evidence="6">
    <location>
        <begin position="1"/>
        <end position="22"/>
    </location>
</feature>
<evidence type="ECO:0000256" key="5">
    <source>
        <dbReference type="ARBA" id="ARBA00023157"/>
    </source>
</evidence>
<dbReference type="FunFam" id="3.90.70.10:FF:000068">
    <property type="entry name" value="Cysteine protease 1"/>
    <property type="match status" value="1"/>
</dbReference>
<dbReference type="PROSITE" id="PS00639">
    <property type="entry name" value="THIOL_PROTEASE_HIS"/>
    <property type="match status" value="1"/>
</dbReference>
<keyword evidence="6" id="KW-0732">Signal</keyword>
<dbReference type="InterPro" id="IPR013201">
    <property type="entry name" value="Prot_inhib_I29"/>
</dbReference>
<evidence type="ECO:0000256" key="2">
    <source>
        <dbReference type="ARBA" id="ARBA00022670"/>
    </source>
</evidence>
<dbReference type="SMART" id="SM00645">
    <property type="entry name" value="Pept_C1"/>
    <property type="match status" value="1"/>
</dbReference>
<sequence length="362" mass="40022">MSPSVTGLLVLLLIALSSSTQAAIERSEEESRGLYQLWLAKHRKSYNAIGENEKRFEIFKDNLKFIDEHNSVSGQTYKLGLNKFADLTNEEYRSKYLGARFDPEKLVLKAKNASPRYAHVHGEKLPKAVDWRTNGAVNHVKDQGQCGSCWAFSTIATVEAINKIVTGNMTSLSEQELVDCDRTYDAGCNGGLMDHAFEFILKNGGIDSEEDYPYKAVDGQCDQSKKSNNVVSIDGFEDVPPFNERALKKAVAHQPISVAIEASGRALQLYQSGVFTGACGTELDHAVVAVGYGTDNGVDYWIVRNSWGNGWGENGYIRIERNTHMFTGRCGIAMQPSYPVKNSNNPIKPYWGNAEEGEARSA</sequence>
<dbReference type="InterPro" id="IPR025661">
    <property type="entry name" value="Pept_asp_AS"/>
</dbReference>
<evidence type="ECO:0000256" key="3">
    <source>
        <dbReference type="ARBA" id="ARBA00022801"/>
    </source>
</evidence>
<evidence type="ECO:0000256" key="1">
    <source>
        <dbReference type="ARBA" id="ARBA00008455"/>
    </source>
</evidence>
<accession>T1P730</accession>
<dbReference type="GO" id="GO:0006508">
    <property type="term" value="P:proteolysis"/>
    <property type="evidence" value="ECO:0007669"/>
    <property type="project" value="UniProtKB-KW"/>
</dbReference>
<name>T1P730_FAGES</name>
<dbReference type="InterPro" id="IPR000169">
    <property type="entry name" value="Pept_cys_AS"/>
</dbReference>
<dbReference type="EMBL" id="JN605352">
    <property type="protein sequence ID" value="AFO83613.1"/>
    <property type="molecule type" value="mRNA"/>
</dbReference>
<dbReference type="SUPFAM" id="SSF54001">
    <property type="entry name" value="Cysteine proteinases"/>
    <property type="match status" value="1"/>
</dbReference>
<dbReference type="InterPro" id="IPR039417">
    <property type="entry name" value="Peptidase_C1A_papain-like"/>
</dbReference>
<dbReference type="InterPro" id="IPR025660">
    <property type="entry name" value="Pept_his_AS"/>
</dbReference>
<dbReference type="AlphaFoldDB" id="T1P730"/>
<proteinExistence type="evidence at transcript level"/>
<keyword evidence="5" id="KW-1015">Disulfide bond</keyword>
<organism evidence="9">
    <name type="scientific">Fagopyrum esculentum</name>
    <name type="common">Common buckwheat</name>
    <name type="synonym">Polygonum fagopyrum</name>
    <dbReference type="NCBI Taxonomy" id="3617"/>
    <lineage>
        <taxon>Eukaryota</taxon>
        <taxon>Viridiplantae</taxon>
        <taxon>Streptophyta</taxon>
        <taxon>Embryophyta</taxon>
        <taxon>Tracheophyta</taxon>
        <taxon>Spermatophyta</taxon>
        <taxon>Magnoliopsida</taxon>
        <taxon>eudicotyledons</taxon>
        <taxon>Gunneridae</taxon>
        <taxon>Pentapetalae</taxon>
        <taxon>Caryophyllales</taxon>
        <taxon>Polygonaceae</taxon>
        <taxon>Polygonoideae</taxon>
        <taxon>Fagopyreae</taxon>
        <taxon>Fagopyrum</taxon>
    </lineage>
</organism>
<feature type="chain" id="PRO_5018733347" evidence="6">
    <location>
        <begin position="23"/>
        <end position="362"/>
    </location>
</feature>
<evidence type="ECO:0000256" key="6">
    <source>
        <dbReference type="SAM" id="SignalP"/>
    </source>
</evidence>
<dbReference type="InterPro" id="IPR013128">
    <property type="entry name" value="Peptidase_C1A"/>
</dbReference>
<dbReference type="InterPro" id="IPR038765">
    <property type="entry name" value="Papain-like_cys_pep_sf"/>
</dbReference>
<gene>
    <name evidence="9" type="primary">RDL1</name>
</gene>
<evidence type="ECO:0000313" key="9">
    <source>
        <dbReference type="EMBL" id="AFO83613.1"/>
    </source>
</evidence>
<dbReference type="PANTHER" id="PTHR12411">
    <property type="entry name" value="CYSTEINE PROTEASE FAMILY C1-RELATED"/>
    <property type="match status" value="1"/>
</dbReference>
<dbReference type="SMART" id="SM00848">
    <property type="entry name" value="Inhibitor_I29"/>
    <property type="match status" value="1"/>
</dbReference>